<dbReference type="PANTHER" id="PTHR31458:SF2">
    <property type="entry name" value="POLYGALACTURONASE 1 BETA-LIKE PROTEIN 2"/>
    <property type="match status" value="1"/>
</dbReference>
<dbReference type="InterPro" id="IPR004873">
    <property type="entry name" value="BURP_dom"/>
</dbReference>
<organism evidence="5 6">
    <name type="scientific">Apostasia shenzhenica</name>
    <dbReference type="NCBI Taxonomy" id="1088818"/>
    <lineage>
        <taxon>Eukaryota</taxon>
        <taxon>Viridiplantae</taxon>
        <taxon>Streptophyta</taxon>
        <taxon>Embryophyta</taxon>
        <taxon>Tracheophyta</taxon>
        <taxon>Spermatophyta</taxon>
        <taxon>Magnoliopsida</taxon>
        <taxon>Liliopsida</taxon>
        <taxon>Asparagales</taxon>
        <taxon>Orchidaceae</taxon>
        <taxon>Apostasioideae</taxon>
        <taxon>Apostasia</taxon>
    </lineage>
</organism>
<reference evidence="5 6" key="1">
    <citation type="journal article" date="2017" name="Nature">
        <title>The Apostasia genome and the evolution of orchids.</title>
        <authorList>
            <person name="Zhang G.Q."/>
            <person name="Liu K.W."/>
            <person name="Li Z."/>
            <person name="Lohaus R."/>
            <person name="Hsiao Y.Y."/>
            <person name="Niu S.C."/>
            <person name="Wang J.Y."/>
            <person name="Lin Y.C."/>
            <person name="Xu Q."/>
            <person name="Chen L.J."/>
            <person name="Yoshida K."/>
            <person name="Fujiwara S."/>
            <person name="Wang Z.W."/>
            <person name="Zhang Y.Q."/>
            <person name="Mitsuda N."/>
            <person name="Wang M."/>
            <person name="Liu G.H."/>
            <person name="Pecoraro L."/>
            <person name="Huang H.X."/>
            <person name="Xiao X.J."/>
            <person name="Lin M."/>
            <person name="Wu X.Y."/>
            <person name="Wu W.L."/>
            <person name="Chen Y.Y."/>
            <person name="Chang S.B."/>
            <person name="Sakamoto S."/>
            <person name="Ohme-Takagi M."/>
            <person name="Yagi M."/>
            <person name="Zeng S.J."/>
            <person name="Shen C.Y."/>
            <person name="Yeh C.M."/>
            <person name="Luo Y.B."/>
            <person name="Tsai W.C."/>
            <person name="Van de Peer Y."/>
            <person name="Liu Z.J."/>
        </authorList>
    </citation>
    <scope>NUCLEOTIDE SEQUENCE [LARGE SCALE GENOMIC DNA]</scope>
    <source>
        <strain evidence="6">cv. Shenzhen</strain>
        <tissue evidence="5">Stem</tissue>
    </source>
</reference>
<evidence type="ECO:0000259" key="4">
    <source>
        <dbReference type="PROSITE" id="PS51277"/>
    </source>
</evidence>
<keyword evidence="6" id="KW-1185">Reference proteome</keyword>
<dbReference type="STRING" id="1088818.A0A2I0B9X9"/>
<dbReference type="EMBL" id="KZ451903">
    <property type="protein sequence ID" value="PKA64600.1"/>
    <property type="molecule type" value="Genomic_DNA"/>
</dbReference>
<feature type="domain" description="BURP" evidence="4">
    <location>
        <begin position="418"/>
        <end position="629"/>
    </location>
</feature>
<dbReference type="Pfam" id="PF03181">
    <property type="entry name" value="BURP"/>
    <property type="match status" value="1"/>
</dbReference>
<proteinExistence type="predicted"/>
<dbReference type="PANTHER" id="PTHR31458">
    <property type="entry name" value="POLYGALACTURONASE 1 BETA-LIKE PROTEIN 2"/>
    <property type="match status" value="1"/>
</dbReference>
<gene>
    <name evidence="5" type="primary">BURP12</name>
    <name evidence="5" type="ORF">AXF42_Ash007346</name>
</gene>
<evidence type="ECO:0000313" key="5">
    <source>
        <dbReference type="EMBL" id="PKA64600.1"/>
    </source>
</evidence>
<feature type="chain" id="PRO_5014184805" evidence="3">
    <location>
        <begin position="19"/>
        <end position="632"/>
    </location>
</feature>
<protein>
    <submittedName>
        <fullName evidence="5">BURP domain-containing protein 12</fullName>
    </submittedName>
</protein>
<dbReference type="InterPro" id="IPR051897">
    <property type="entry name" value="PG-associated_BURP"/>
</dbReference>
<evidence type="ECO:0000256" key="3">
    <source>
        <dbReference type="SAM" id="SignalP"/>
    </source>
</evidence>
<feature type="signal peptide" evidence="3">
    <location>
        <begin position="1"/>
        <end position="18"/>
    </location>
</feature>
<evidence type="ECO:0000256" key="2">
    <source>
        <dbReference type="ARBA" id="ARBA00023180"/>
    </source>
</evidence>
<keyword evidence="1 3" id="KW-0732">Signal</keyword>
<evidence type="ECO:0000313" key="6">
    <source>
        <dbReference type="Proteomes" id="UP000236161"/>
    </source>
</evidence>
<sequence length="632" mass="67516">MSSLGLLLMVSLMSAAGADEAPPAKSSMNPFTEKAAVIRYWNRKVLNNLPHPAFIVSKLTPLSATDAATFLAFASGDPAKLSSRLSSFCSAAGLLCSVQPTPSLASYPPDSAFIGYEESNFTNYGTDAAGGLSSFKNYSVVPSNHFDTFHRYGRDSTGHNDSFSTYDPSGNVVTANFTSYGTNTAGGYDNFTSYGEQSNVPDNHFTNYATAGGGRAAGFSLYSTDGNGGEHSFSGYGKEGAGATADFISYGNNSNVAGSDFSNYAEDGNGNINKFTSYGDNANVPENNFRSYGSGVNGGIDKFSSYRDRTNVGDDFFTSYEKGGNAATADFVNYGNSFNEGSDNFKGYGEGSNNDHISFKSYFAVDNTTFKSYAKSGVTFKSYNKSSDAARLATAEEENRRPAAKRAGANQWVEPGKFFRESNLKQGTVMPMPDIRDRMPPRSFLPRSIAGKIPFTAAGVDKIFKILPGTAMAKAVTSTVADCERPPSRGETKRCTTSAEDMIDFAVYVLGGDVAVRSTAGTKGSNGNILIGEVKGVNGGKVTKSVSCHQSLFPYLVHYCHSVPKVRVYEADILAVDTKEKINHGVAICHIDTSDWSPTHGAFVALGPAPGKIEVCHWIFEGDMTWTVADRP</sequence>
<keyword evidence="2" id="KW-0325">Glycoprotein</keyword>
<dbReference type="PROSITE" id="PS51277">
    <property type="entry name" value="BURP"/>
    <property type="match status" value="1"/>
</dbReference>
<dbReference type="Proteomes" id="UP000236161">
    <property type="component" value="Unassembled WGS sequence"/>
</dbReference>
<dbReference type="AlphaFoldDB" id="A0A2I0B9X9"/>
<dbReference type="OrthoDB" id="773062at2759"/>
<name>A0A2I0B9X9_9ASPA</name>
<evidence type="ECO:0000256" key="1">
    <source>
        <dbReference type="ARBA" id="ARBA00022729"/>
    </source>
</evidence>
<dbReference type="SMART" id="SM01045">
    <property type="entry name" value="BURP"/>
    <property type="match status" value="1"/>
</dbReference>
<accession>A0A2I0B9X9</accession>